<dbReference type="GO" id="GO:0005886">
    <property type="term" value="C:plasma membrane"/>
    <property type="evidence" value="ECO:0007669"/>
    <property type="project" value="UniProtKB-SubCell"/>
</dbReference>
<dbReference type="HAMAP" id="MF_00154">
    <property type="entry name" value="CyoE_CtaB"/>
    <property type="match status" value="1"/>
</dbReference>
<feature type="transmembrane region" description="Helical" evidence="14">
    <location>
        <begin position="97"/>
        <end position="118"/>
    </location>
</feature>
<evidence type="ECO:0000256" key="11">
    <source>
        <dbReference type="ARBA" id="ARBA00040810"/>
    </source>
</evidence>
<evidence type="ECO:0000256" key="5">
    <source>
        <dbReference type="ARBA" id="ARBA00022679"/>
    </source>
</evidence>
<dbReference type="InterPro" id="IPR006369">
    <property type="entry name" value="Protohaem_IX_farnesylTrfase"/>
</dbReference>
<feature type="transmembrane region" description="Helical" evidence="14">
    <location>
        <begin position="30"/>
        <end position="48"/>
    </location>
</feature>
<comment type="pathway">
    <text evidence="2 14">Porphyrin-containing compound metabolism; heme O biosynthesis; heme O from protoheme: step 1/1.</text>
</comment>
<dbReference type="PANTHER" id="PTHR43448">
    <property type="entry name" value="PROTOHEME IX FARNESYLTRANSFERASE, MITOCHONDRIAL"/>
    <property type="match status" value="1"/>
</dbReference>
<dbReference type="GO" id="GO:0048034">
    <property type="term" value="P:heme O biosynthetic process"/>
    <property type="evidence" value="ECO:0007669"/>
    <property type="project" value="UniProtKB-UniRule"/>
</dbReference>
<evidence type="ECO:0000256" key="13">
    <source>
        <dbReference type="ARBA" id="ARBA00047690"/>
    </source>
</evidence>
<keyword evidence="4 14" id="KW-1003">Cell membrane</keyword>
<comment type="catalytic activity">
    <reaction evidence="13 14">
        <text>heme b + (2E,6E)-farnesyl diphosphate + H2O = Fe(II)-heme o + diphosphate</text>
        <dbReference type="Rhea" id="RHEA:28070"/>
        <dbReference type="ChEBI" id="CHEBI:15377"/>
        <dbReference type="ChEBI" id="CHEBI:33019"/>
        <dbReference type="ChEBI" id="CHEBI:60344"/>
        <dbReference type="ChEBI" id="CHEBI:60530"/>
        <dbReference type="ChEBI" id="CHEBI:175763"/>
        <dbReference type="EC" id="2.5.1.141"/>
    </reaction>
</comment>
<dbReference type="AlphaFoldDB" id="A0A5B9QDF0"/>
<evidence type="ECO:0000256" key="2">
    <source>
        <dbReference type="ARBA" id="ARBA00004919"/>
    </source>
</evidence>
<evidence type="ECO:0000256" key="1">
    <source>
        <dbReference type="ARBA" id="ARBA00004651"/>
    </source>
</evidence>
<evidence type="ECO:0000256" key="9">
    <source>
        <dbReference type="ARBA" id="ARBA00023136"/>
    </source>
</evidence>
<dbReference type="EC" id="2.5.1.141" evidence="3 14"/>
<proteinExistence type="inferred from homology"/>
<evidence type="ECO:0000256" key="7">
    <source>
        <dbReference type="ARBA" id="ARBA00022989"/>
    </source>
</evidence>
<accession>A0A5B9QDF0</accession>
<evidence type="ECO:0000256" key="12">
    <source>
        <dbReference type="ARBA" id="ARBA00042475"/>
    </source>
</evidence>
<keyword evidence="6 14" id="KW-0812">Transmembrane</keyword>
<dbReference type="Proteomes" id="UP000323917">
    <property type="component" value="Chromosome"/>
</dbReference>
<feature type="transmembrane region" description="Helical" evidence="14">
    <location>
        <begin position="54"/>
        <end position="76"/>
    </location>
</feature>
<feature type="transmembrane region" description="Helical" evidence="14">
    <location>
        <begin position="248"/>
        <end position="271"/>
    </location>
</feature>
<feature type="transmembrane region" description="Helical" evidence="14">
    <location>
        <begin position="221"/>
        <end position="242"/>
    </location>
</feature>
<evidence type="ECO:0000256" key="10">
    <source>
        <dbReference type="ARBA" id="ARBA00030253"/>
    </source>
</evidence>
<keyword evidence="5 14" id="KW-0808">Transferase</keyword>
<feature type="transmembrane region" description="Helical" evidence="14">
    <location>
        <begin position="124"/>
        <end position="143"/>
    </location>
</feature>
<keyword evidence="16" id="KW-1185">Reference proteome</keyword>
<dbReference type="CDD" id="cd13957">
    <property type="entry name" value="PT_UbiA_Cox10"/>
    <property type="match status" value="1"/>
</dbReference>
<keyword evidence="8 14" id="KW-0350">Heme biosynthesis</keyword>
<dbReference type="OrthoDB" id="9814417at2"/>
<feature type="transmembrane region" description="Helical" evidence="14">
    <location>
        <begin position="175"/>
        <end position="200"/>
    </location>
</feature>
<dbReference type="Pfam" id="PF01040">
    <property type="entry name" value="UbiA"/>
    <property type="match status" value="1"/>
</dbReference>
<dbReference type="UniPathway" id="UPA00834">
    <property type="reaction ID" value="UER00712"/>
</dbReference>
<comment type="miscellaneous">
    <text evidence="14">Carbon 2 of the heme B porphyrin ring is defined according to the Fischer nomenclature.</text>
</comment>
<reference evidence="15 16" key="1">
    <citation type="submission" date="2019-08" db="EMBL/GenBank/DDBJ databases">
        <title>Deep-cultivation of Planctomycetes and their phenomic and genomic characterization uncovers novel biology.</title>
        <authorList>
            <person name="Wiegand S."/>
            <person name="Jogler M."/>
            <person name="Boedeker C."/>
            <person name="Pinto D."/>
            <person name="Vollmers J."/>
            <person name="Rivas-Marin E."/>
            <person name="Kohn T."/>
            <person name="Peeters S.H."/>
            <person name="Heuer A."/>
            <person name="Rast P."/>
            <person name="Oberbeckmann S."/>
            <person name="Bunk B."/>
            <person name="Jeske O."/>
            <person name="Meyerdierks A."/>
            <person name="Storesund J.E."/>
            <person name="Kallscheuer N."/>
            <person name="Luecker S."/>
            <person name="Lage O.M."/>
            <person name="Pohl T."/>
            <person name="Merkel B.J."/>
            <person name="Hornburger P."/>
            <person name="Mueller R.-W."/>
            <person name="Bruemmer F."/>
            <person name="Labrenz M."/>
            <person name="Spormann A.M."/>
            <person name="Op den Camp H."/>
            <person name="Overmann J."/>
            <person name="Amann R."/>
            <person name="Jetten M.S.M."/>
            <person name="Mascher T."/>
            <person name="Medema M.H."/>
            <person name="Devos D.P."/>
            <person name="Kaster A.-K."/>
            <person name="Ovreas L."/>
            <person name="Rohde M."/>
            <person name="Galperin M.Y."/>
            <person name="Jogler C."/>
        </authorList>
    </citation>
    <scope>NUCLEOTIDE SEQUENCE [LARGE SCALE GENOMIC DNA]</scope>
    <source>
        <strain evidence="15 16">Pr1d</strain>
    </source>
</reference>
<evidence type="ECO:0000256" key="6">
    <source>
        <dbReference type="ARBA" id="ARBA00022692"/>
    </source>
</evidence>
<dbReference type="EMBL" id="CP042913">
    <property type="protein sequence ID" value="QEG36978.1"/>
    <property type="molecule type" value="Genomic_DNA"/>
</dbReference>
<dbReference type="GO" id="GO:0008495">
    <property type="term" value="F:protoheme IX farnesyltransferase activity"/>
    <property type="evidence" value="ECO:0007669"/>
    <property type="project" value="UniProtKB-UniRule"/>
</dbReference>
<evidence type="ECO:0000256" key="3">
    <source>
        <dbReference type="ARBA" id="ARBA00012292"/>
    </source>
</evidence>
<feature type="transmembrane region" description="Helical" evidence="14">
    <location>
        <begin position="280"/>
        <end position="299"/>
    </location>
</feature>
<dbReference type="PANTHER" id="PTHR43448:SF7">
    <property type="entry name" value="4-HYDROXYBENZOATE SOLANESYLTRANSFERASE"/>
    <property type="match status" value="1"/>
</dbReference>
<dbReference type="NCBIfam" id="TIGR01473">
    <property type="entry name" value="cyoE_ctaB"/>
    <property type="match status" value="1"/>
</dbReference>
<evidence type="ECO:0000256" key="14">
    <source>
        <dbReference type="HAMAP-Rule" id="MF_00154"/>
    </source>
</evidence>
<evidence type="ECO:0000256" key="4">
    <source>
        <dbReference type="ARBA" id="ARBA00022475"/>
    </source>
</evidence>
<dbReference type="InterPro" id="IPR000537">
    <property type="entry name" value="UbiA_prenyltransferase"/>
</dbReference>
<keyword evidence="9 14" id="KW-0472">Membrane</keyword>
<gene>
    <name evidence="15" type="primary">ctaB2</name>
    <name evidence="14" type="synonym">ctaB</name>
    <name evidence="15" type="ORF">Pr1d_43180</name>
</gene>
<dbReference type="RefSeq" id="WP_148075265.1">
    <property type="nucleotide sequence ID" value="NZ_CP042913.1"/>
</dbReference>
<organism evidence="15 16">
    <name type="scientific">Bythopirellula goksoeyrii</name>
    <dbReference type="NCBI Taxonomy" id="1400387"/>
    <lineage>
        <taxon>Bacteria</taxon>
        <taxon>Pseudomonadati</taxon>
        <taxon>Planctomycetota</taxon>
        <taxon>Planctomycetia</taxon>
        <taxon>Pirellulales</taxon>
        <taxon>Lacipirellulaceae</taxon>
        <taxon>Bythopirellula</taxon>
    </lineage>
</organism>
<protein>
    <recommendedName>
        <fullName evidence="11 14">Protoheme IX farnesyltransferase</fullName>
        <ecNumber evidence="3 14">2.5.1.141</ecNumber>
    </recommendedName>
    <alternativeName>
        <fullName evidence="12 14">Heme B farnesyltransferase</fullName>
    </alternativeName>
    <alternativeName>
        <fullName evidence="10 14">Heme O synthase</fullName>
    </alternativeName>
</protein>
<comment type="subcellular location">
    <subcellularLocation>
        <location evidence="1 14">Cell membrane</location>
        <topology evidence="1 14">Multi-pass membrane protein</topology>
    </subcellularLocation>
</comment>
<sequence length="301" mass="32114">MSTSILTVESSTKALAARLADYLELTKPRIVLLELIVASAAACLAAPHTLDMRVLLFALAGTGLVAASASIANQWWERANDARMPRTADRPLPAGRIASGEAVMLSVLTLLAGMALLIWQVNMLTAVLGLVSWILYVLVYTPLKTRSPLNTTVGAVAGAIPILMGWTATGTPLGLTAWTLAGVLFLWQFPHFMAIAWIYREDYAAAGHRMLTVVDPTGMRAGAQAVLGAAALIPVSLIPAVVPTSGSPLLYLTWTLALGAILLGLSIRFAIFRDNQSARFLLRASLIYLPSWLAMLLVVTL</sequence>
<evidence type="ECO:0000313" key="16">
    <source>
        <dbReference type="Proteomes" id="UP000323917"/>
    </source>
</evidence>
<evidence type="ECO:0000313" key="15">
    <source>
        <dbReference type="EMBL" id="QEG36978.1"/>
    </source>
</evidence>
<evidence type="ECO:0000256" key="8">
    <source>
        <dbReference type="ARBA" id="ARBA00023133"/>
    </source>
</evidence>
<comment type="function">
    <text evidence="14">Converts heme B (protoheme IX) to heme O by substitution of the vinyl group on carbon 2 of heme B porphyrin ring with a hydroxyethyl farnesyl side group.</text>
</comment>
<comment type="similarity">
    <text evidence="14">Belongs to the UbiA prenyltransferase family. Protoheme IX farnesyltransferase subfamily.</text>
</comment>
<feature type="transmembrane region" description="Helical" evidence="14">
    <location>
        <begin position="150"/>
        <end position="169"/>
    </location>
</feature>
<name>A0A5B9QDF0_9BACT</name>
<dbReference type="Gene3D" id="1.10.357.140">
    <property type="entry name" value="UbiA prenyltransferase"/>
    <property type="match status" value="1"/>
</dbReference>
<dbReference type="InterPro" id="IPR044878">
    <property type="entry name" value="UbiA_sf"/>
</dbReference>
<keyword evidence="7 14" id="KW-1133">Transmembrane helix</keyword>
<dbReference type="KEGG" id="bgok:Pr1d_43180"/>